<protein>
    <submittedName>
        <fullName evidence="2">Dimer_Tnp_hAT domain-containing protein</fullName>
    </submittedName>
</protein>
<evidence type="ECO:0000313" key="2">
    <source>
        <dbReference type="WBParaSite" id="L893_g20045.t1"/>
    </source>
</evidence>
<accession>A0A1I7YV87</accession>
<reference evidence="2" key="1">
    <citation type="submission" date="2016-11" db="UniProtKB">
        <authorList>
            <consortium name="WormBaseParasite"/>
        </authorList>
    </citation>
    <scope>IDENTIFICATION</scope>
</reference>
<dbReference type="AlphaFoldDB" id="A0A1I7YV87"/>
<name>A0A1I7YV87_9BILA</name>
<organism evidence="1 2">
    <name type="scientific">Steinernema glaseri</name>
    <dbReference type="NCBI Taxonomy" id="37863"/>
    <lineage>
        <taxon>Eukaryota</taxon>
        <taxon>Metazoa</taxon>
        <taxon>Ecdysozoa</taxon>
        <taxon>Nematoda</taxon>
        <taxon>Chromadorea</taxon>
        <taxon>Rhabditida</taxon>
        <taxon>Tylenchina</taxon>
        <taxon>Panagrolaimomorpha</taxon>
        <taxon>Strongyloidoidea</taxon>
        <taxon>Steinernematidae</taxon>
        <taxon>Steinernema</taxon>
    </lineage>
</organism>
<sequence>MFAAKLLNSLMLPSAAMFERCFRILHIETQRLRHAKFETKMRKHPSLASYSQTLCHDARSGLAQIPF</sequence>
<dbReference type="WBParaSite" id="L893_g20045.t1">
    <property type="protein sequence ID" value="L893_g20045.t1"/>
    <property type="gene ID" value="L893_g20045"/>
</dbReference>
<proteinExistence type="predicted"/>
<keyword evidence="1" id="KW-1185">Reference proteome</keyword>
<evidence type="ECO:0000313" key="1">
    <source>
        <dbReference type="Proteomes" id="UP000095287"/>
    </source>
</evidence>
<dbReference type="Proteomes" id="UP000095287">
    <property type="component" value="Unplaced"/>
</dbReference>